<dbReference type="Proteomes" id="UP001054889">
    <property type="component" value="Unassembled WGS sequence"/>
</dbReference>
<evidence type="ECO:0000313" key="2">
    <source>
        <dbReference type="EMBL" id="GJM95009.1"/>
    </source>
</evidence>
<feature type="region of interest" description="Disordered" evidence="1">
    <location>
        <begin position="49"/>
        <end position="100"/>
    </location>
</feature>
<evidence type="ECO:0000313" key="3">
    <source>
        <dbReference type="Proteomes" id="UP001054889"/>
    </source>
</evidence>
<dbReference type="EMBL" id="BQKI01000005">
    <property type="protein sequence ID" value="GJM95009.1"/>
    <property type="molecule type" value="Genomic_DNA"/>
</dbReference>
<keyword evidence="3" id="KW-1185">Reference proteome</keyword>
<accession>A0AAV5C9P8</accession>
<comment type="caution">
    <text evidence="2">The sequence shown here is derived from an EMBL/GenBank/DDBJ whole genome shotgun (WGS) entry which is preliminary data.</text>
</comment>
<reference evidence="2" key="2">
    <citation type="submission" date="2021-12" db="EMBL/GenBank/DDBJ databases">
        <title>Resequencing data analysis of finger millet.</title>
        <authorList>
            <person name="Hatakeyama M."/>
            <person name="Aluri S."/>
            <person name="Balachadran M.T."/>
            <person name="Sivarajan S.R."/>
            <person name="Poveda L."/>
            <person name="Shimizu-Inatsugi R."/>
            <person name="Schlapbach R."/>
            <person name="Sreeman S.M."/>
            <person name="Shimizu K.K."/>
        </authorList>
    </citation>
    <scope>NUCLEOTIDE SEQUENCE</scope>
</reference>
<organism evidence="2 3">
    <name type="scientific">Eleusine coracana subsp. coracana</name>
    <dbReference type="NCBI Taxonomy" id="191504"/>
    <lineage>
        <taxon>Eukaryota</taxon>
        <taxon>Viridiplantae</taxon>
        <taxon>Streptophyta</taxon>
        <taxon>Embryophyta</taxon>
        <taxon>Tracheophyta</taxon>
        <taxon>Spermatophyta</taxon>
        <taxon>Magnoliopsida</taxon>
        <taxon>Liliopsida</taxon>
        <taxon>Poales</taxon>
        <taxon>Poaceae</taxon>
        <taxon>PACMAD clade</taxon>
        <taxon>Chloridoideae</taxon>
        <taxon>Cynodonteae</taxon>
        <taxon>Eleusininae</taxon>
        <taxon>Eleusine</taxon>
    </lineage>
</organism>
<gene>
    <name evidence="2" type="primary">ga11698</name>
    <name evidence="2" type="ORF">PR202_ga11698</name>
</gene>
<protein>
    <submittedName>
        <fullName evidence="2">Uncharacterized protein</fullName>
    </submittedName>
</protein>
<reference evidence="2" key="1">
    <citation type="journal article" date="2018" name="DNA Res.">
        <title>Multiple hybrid de novo genome assembly of finger millet, an orphan allotetraploid crop.</title>
        <authorList>
            <person name="Hatakeyama M."/>
            <person name="Aluri S."/>
            <person name="Balachadran M.T."/>
            <person name="Sivarajan S.R."/>
            <person name="Patrignani A."/>
            <person name="Gruter S."/>
            <person name="Poveda L."/>
            <person name="Shimizu-Inatsugi R."/>
            <person name="Baeten J."/>
            <person name="Francoijs K.J."/>
            <person name="Nataraja K.N."/>
            <person name="Reddy Y.A.N."/>
            <person name="Phadnis S."/>
            <person name="Ravikumar R.L."/>
            <person name="Schlapbach R."/>
            <person name="Sreeman S.M."/>
            <person name="Shimizu K.K."/>
        </authorList>
    </citation>
    <scope>NUCLEOTIDE SEQUENCE</scope>
</reference>
<evidence type="ECO:0000256" key="1">
    <source>
        <dbReference type="SAM" id="MobiDB-lite"/>
    </source>
</evidence>
<sequence length="100" mass="10669">MTVVTACKARSGCLHVVIAASGRIWLPLVVVTASKARSGLPHVVVTAPGQIWQPRRSTEDRSGRSDAGGRGVEEERGEAAPNPRNTWPARGGARRRFSSP</sequence>
<name>A0AAV5C9P8_ELECO</name>
<proteinExistence type="predicted"/>
<dbReference type="AlphaFoldDB" id="A0AAV5C9P8"/>